<evidence type="ECO:0000256" key="1">
    <source>
        <dbReference type="SAM" id="SignalP"/>
    </source>
</evidence>
<evidence type="ECO:0000313" key="3">
    <source>
        <dbReference type="Proteomes" id="UP001217417"/>
    </source>
</evidence>
<accession>A0AAD7QZP5</accession>
<proteinExistence type="predicted"/>
<dbReference type="PANTHER" id="PTHR38049">
    <property type="entry name" value="RICIN B LECTIN DOMAIN-CONTAINING PROTEIN"/>
    <property type="match status" value="1"/>
</dbReference>
<evidence type="ECO:0000313" key="2">
    <source>
        <dbReference type="EMBL" id="KAJ8104384.1"/>
    </source>
</evidence>
<keyword evidence="1" id="KW-0732">Signal</keyword>
<gene>
    <name evidence="2" type="ORF">POJ06DRAFT_235334</name>
</gene>
<keyword evidence="3" id="KW-1185">Reference proteome</keyword>
<dbReference type="AlphaFoldDB" id="A0AAD7QZP5"/>
<reference evidence="2" key="1">
    <citation type="submission" date="2023-03" db="EMBL/GenBank/DDBJ databases">
        <title>Near-Complete genome sequence of Lipomyces tetrasporous NRRL Y-64009, an oleaginous yeast capable of growing on lignocellulosic hydrolysates.</title>
        <authorList>
            <consortium name="Lawrence Berkeley National Laboratory"/>
            <person name="Jagtap S.S."/>
            <person name="Liu J.-J."/>
            <person name="Walukiewicz H.E."/>
            <person name="Pangilinan J."/>
            <person name="Lipzen A."/>
            <person name="Ahrendt S."/>
            <person name="Koriabine M."/>
            <person name="Cobaugh K."/>
            <person name="Salamov A."/>
            <person name="Yoshinaga Y."/>
            <person name="Ng V."/>
            <person name="Daum C."/>
            <person name="Grigoriev I.V."/>
            <person name="Slininger P.J."/>
            <person name="Dien B.S."/>
            <person name="Jin Y.-S."/>
            <person name="Rao C.V."/>
        </authorList>
    </citation>
    <scope>NUCLEOTIDE SEQUENCE</scope>
    <source>
        <strain evidence="2">NRRL Y-64009</strain>
    </source>
</reference>
<dbReference type="RefSeq" id="XP_056047834.1">
    <property type="nucleotide sequence ID" value="XM_056185826.1"/>
</dbReference>
<dbReference type="PANTHER" id="PTHR38049:SF1">
    <property type="entry name" value="PROTEIN KINASE DOMAIN-CONTAINING PROTEIN"/>
    <property type="match status" value="1"/>
</dbReference>
<dbReference type="Proteomes" id="UP001217417">
    <property type="component" value="Unassembled WGS sequence"/>
</dbReference>
<protein>
    <submittedName>
        <fullName evidence="2">Uncharacterized protein</fullName>
    </submittedName>
</protein>
<organism evidence="2 3">
    <name type="scientific">Lipomyces tetrasporus</name>
    <dbReference type="NCBI Taxonomy" id="54092"/>
    <lineage>
        <taxon>Eukaryota</taxon>
        <taxon>Fungi</taxon>
        <taxon>Dikarya</taxon>
        <taxon>Ascomycota</taxon>
        <taxon>Saccharomycotina</taxon>
        <taxon>Lipomycetes</taxon>
        <taxon>Lipomycetales</taxon>
        <taxon>Lipomycetaceae</taxon>
        <taxon>Lipomyces</taxon>
    </lineage>
</organism>
<comment type="caution">
    <text evidence="2">The sequence shown here is derived from an EMBL/GenBank/DDBJ whole genome shotgun (WGS) entry which is preliminary data.</text>
</comment>
<feature type="chain" id="PRO_5041956606" evidence="1">
    <location>
        <begin position="17"/>
        <end position="194"/>
    </location>
</feature>
<sequence>MVLGLLTIAAIPTVVGISEATSAQKKQNAAAKFNLTPIFYPSPPSYLQGDWVVTLQEGRCWIEREKEVKGHRFNGFYFEYPPEPGTNGLVSSIQDDPPMLNWIYVDKDGLCLRYGSKSDSMGHIIGHWDWTEDEEDVTLRDDEGFVVVEEEDGRWGVYFDVNGDGSGLPSGRTTVGVSLTRKIALGVESKYIRD</sequence>
<feature type="signal peptide" evidence="1">
    <location>
        <begin position="1"/>
        <end position="16"/>
    </location>
</feature>
<dbReference type="EMBL" id="JARPMG010000001">
    <property type="protein sequence ID" value="KAJ8104384.1"/>
    <property type="molecule type" value="Genomic_DNA"/>
</dbReference>
<dbReference type="GeneID" id="80880992"/>
<name>A0AAD7QZP5_9ASCO</name>